<dbReference type="Gene3D" id="3.20.20.70">
    <property type="entry name" value="Aldolase class I"/>
    <property type="match status" value="1"/>
</dbReference>
<evidence type="ECO:0000256" key="11">
    <source>
        <dbReference type="HAMAP-Rule" id="MF_00493"/>
    </source>
</evidence>
<dbReference type="Pfam" id="PF00923">
    <property type="entry name" value="TAL_FSA"/>
    <property type="match status" value="1"/>
</dbReference>
<gene>
    <name evidence="11" type="primary">tal</name>
    <name evidence="12" type="ORF">A176_003864</name>
</gene>
<evidence type="ECO:0000256" key="4">
    <source>
        <dbReference type="ARBA" id="ARBA00008426"/>
    </source>
</evidence>
<dbReference type="EMBL" id="CP012109">
    <property type="protein sequence ID" value="AKQ66952.1"/>
    <property type="molecule type" value="Genomic_DNA"/>
</dbReference>
<evidence type="ECO:0000256" key="10">
    <source>
        <dbReference type="ARBA" id="ARBA00048810"/>
    </source>
</evidence>
<comment type="function">
    <text evidence="1 11">Transaldolase is important for the balance of metabolites in the pentose-phosphate pathway.</text>
</comment>
<dbReference type="eggNOG" id="COG0176">
    <property type="taxonomic scope" value="Bacteria"/>
</dbReference>
<dbReference type="AlphaFoldDB" id="A0A0H4XFI6"/>
<dbReference type="Proteomes" id="UP000009026">
    <property type="component" value="Chromosome"/>
</dbReference>
<dbReference type="SUPFAM" id="SSF51569">
    <property type="entry name" value="Aldolase"/>
    <property type="match status" value="1"/>
</dbReference>
<keyword evidence="8 11" id="KW-0570">Pentose shunt</keyword>
<feature type="active site" description="Schiff-base intermediate with substrate" evidence="11">
    <location>
        <position position="139"/>
    </location>
</feature>
<evidence type="ECO:0000256" key="6">
    <source>
        <dbReference type="ARBA" id="ARBA00022490"/>
    </source>
</evidence>
<dbReference type="RefSeq" id="WP_002640513.1">
    <property type="nucleotide sequence ID" value="NZ_CP012109.1"/>
</dbReference>
<dbReference type="InterPro" id="IPR001585">
    <property type="entry name" value="TAL/FSA"/>
</dbReference>
<dbReference type="GO" id="GO:0005975">
    <property type="term" value="P:carbohydrate metabolic process"/>
    <property type="evidence" value="ECO:0007669"/>
    <property type="project" value="InterPro"/>
</dbReference>
<dbReference type="NCBIfam" id="NF002881">
    <property type="entry name" value="PRK03343.1"/>
    <property type="match status" value="1"/>
</dbReference>
<dbReference type="PANTHER" id="PTHR10683">
    <property type="entry name" value="TRANSALDOLASE"/>
    <property type="match status" value="1"/>
</dbReference>
<keyword evidence="9 11" id="KW-0704">Schiff base</keyword>
<dbReference type="InterPro" id="IPR018225">
    <property type="entry name" value="Transaldolase_AS"/>
</dbReference>
<name>A0A0H4XFI6_9BACT</name>
<reference evidence="12 13" key="1">
    <citation type="journal article" date="2016" name="PLoS ONE">
        <title>Complete Genome Sequence and Comparative Genomics of a Novel Myxobacterium Myxococcus hansupus.</title>
        <authorList>
            <person name="Sharma G."/>
            <person name="Narwani T."/>
            <person name="Subramanian S."/>
        </authorList>
    </citation>
    <scope>NUCLEOTIDE SEQUENCE [LARGE SCALE GENOMIC DNA]</scope>
    <source>
        <strain evidence="13">mixupus</strain>
    </source>
</reference>
<dbReference type="KEGG" id="mym:A176_003864"/>
<dbReference type="PIRSF" id="PIRSF036915">
    <property type="entry name" value="Trnald_Bac_Plnt"/>
    <property type="match status" value="1"/>
</dbReference>
<evidence type="ECO:0000313" key="12">
    <source>
        <dbReference type="EMBL" id="AKQ66952.1"/>
    </source>
</evidence>
<evidence type="ECO:0000256" key="8">
    <source>
        <dbReference type="ARBA" id="ARBA00023126"/>
    </source>
</evidence>
<comment type="catalytic activity">
    <reaction evidence="10 11">
        <text>D-sedoheptulose 7-phosphate + D-glyceraldehyde 3-phosphate = D-erythrose 4-phosphate + beta-D-fructose 6-phosphate</text>
        <dbReference type="Rhea" id="RHEA:17053"/>
        <dbReference type="ChEBI" id="CHEBI:16897"/>
        <dbReference type="ChEBI" id="CHEBI:57483"/>
        <dbReference type="ChEBI" id="CHEBI:57634"/>
        <dbReference type="ChEBI" id="CHEBI:59776"/>
        <dbReference type="EC" id="2.2.1.2"/>
    </reaction>
</comment>
<comment type="pathway">
    <text evidence="3 11">Carbohydrate degradation; pentose phosphate pathway; D-glyceraldehyde 3-phosphate and beta-D-fructose 6-phosphate from D-ribose 5-phosphate and D-xylulose 5-phosphate (non-oxidative stage): step 2/3.</text>
</comment>
<keyword evidence="7 11" id="KW-0808">Transferase</keyword>
<dbReference type="GO" id="GO:0005737">
    <property type="term" value="C:cytoplasm"/>
    <property type="evidence" value="ECO:0007669"/>
    <property type="project" value="UniProtKB-SubCell"/>
</dbReference>
<dbReference type="InterPro" id="IPR013785">
    <property type="entry name" value="Aldolase_TIM"/>
</dbReference>
<dbReference type="PROSITE" id="PS00958">
    <property type="entry name" value="TRANSALDOLASE_2"/>
    <property type="match status" value="1"/>
</dbReference>
<protein>
    <recommendedName>
        <fullName evidence="5 11">Transaldolase</fullName>
        <ecNumber evidence="5 11">2.2.1.2</ecNumber>
    </recommendedName>
</protein>
<dbReference type="GO" id="GO:0004801">
    <property type="term" value="F:transaldolase activity"/>
    <property type="evidence" value="ECO:0007669"/>
    <property type="project" value="UniProtKB-UniRule"/>
</dbReference>
<dbReference type="UniPathway" id="UPA00115">
    <property type="reaction ID" value="UER00414"/>
</dbReference>
<organism evidence="12 13">
    <name type="scientific">Pseudomyxococcus hansupus</name>
    <dbReference type="NCBI Taxonomy" id="1297742"/>
    <lineage>
        <taxon>Bacteria</taxon>
        <taxon>Pseudomonadati</taxon>
        <taxon>Myxococcota</taxon>
        <taxon>Myxococcia</taxon>
        <taxon>Myxococcales</taxon>
        <taxon>Cystobacterineae</taxon>
        <taxon>Myxococcaceae</taxon>
        <taxon>Pseudomyxococcus</taxon>
    </lineage>
</organism>
<dbReference type="GO" id="GO:0006098">
    <property type="term" value="P:pentose-phosphate shunt"/>
    <property type="evidence" value="ECO:0007669"/>
    <property type="project" value="UniProtKB-UniRule"/>
</dbReference>
<evidence type="ECO:0000256" key="7">
    <source>
        <dbReference type="ARBA" id="ARBA00022679"/>
    </source>
</evidence>
<dbReference type="NCBIfam" id="TIGR00876">
    <property type="entry name" value="tal_mycobact"/>
    <property type="match status" value="1"/>
</dbReference>
<evidence type="ECO:0000256" key="5">
    <source>
        <dbReference type="ARBA" id="ARBA00013151"/>
    </source>
</evidence>
<dbReference type="InterPro" id="IPR004732">
    <property type="entry name" value="Transaldolase_2"/>
</dbReference>
<dbReference type="PANTHER" id="PTHR10683:SF31">
    <property type="entry name" value="TRANSALDOLASE"/>
    <property type="match status" value="1"/>
</dbReference>
<dbReference type="STRING" id="1297742.A176_003864"/>
<keyword evidence="6 11" id="KW-0963">Cytoplasm</keyword>
<evidence type="ECO:0000313" key="13">
    <source>
        <dbReference type="Proteomes" id="UP000009026"/>
    </source>
</evidence>
<keyword evidence="13" id="KW-1185">Reference proteome</keyword>
<dbReference type="PATRIC" id="fig|1297742.4.peg.3906"/>
<dbReference type="CDD" id="cd00955">
    <property type="entry name" value="Transaldolase_like"/>
    <property type="match status" value="1"/>
</dbReference>
<comment type="subcellular location">
    <subcellularLocation>
        <location evidence="2 11">Cytoplasm</location>
    </subcellularLocation>
</comment>
<evidence type="ECO:0000256" key="3">
    <source>
        <dbReference type="ARBA" id="ARBA00004857"/>
    </source>
</evidence>
<proteinExistence type="inferred from homology"/>
<dbReference type="OrthoDB" id="9809101at2"/>
<dbReference type="EC" id="2.2.1.2" evidence="5 11"/>
<evidence type="ECO:0000256" key="2">
    <source>
        <dbReference type="ARBA" id="ARBA00004496"/>
    </source>
</evidence>
<sequence>MNPLRKLAEFGQSIWVDNLQRSYITKGTLKKFIEEDGLTGLTSNPTIFQKAVSGSDDYQDLFDAAKGRGLSGNDLYEQLAVRDVQGAADLLRGVYDATKGQDGYASLEVSPRLALDTKATQEEARRLWKTLDRPNVMIKVPGTEAGVPAFEQLTAEGINVNVTLLFSQARYKQIAEAYVAGLEKLAASGGDVSRVASVASFFVSRIDALVDKEIEKKLKAGATPDQKKALEDLSGKVAIANAKLAYRTYKEVFSGARWKALEAKGAKVQRVLWASTSTKSPKLRDVLYVEELIGRDTVNTLPPATIDAFRDHGKVRASLEEDLPGAEATMRQLETAGISMKSVTEELARDGVRLFEESFDQLLAAVGEKLKKTS</sequence>
<evidence type="ECO:0000256" key="1">
    <source>
        <dbReference type="ARBA" id="ARBA00003518"/>
    </source>
</evidence>
<evidence type="ECO:0000256" key="9">
    <source>
        <dbReference type="ARBA" id="ARBA00023270"/>
    </source>
</evidence>
<dbReference type="HAMAP" id="MF_00493">
    <property type="entry name" value="Transaldolase_2"/>
    <property type="match status" value="1"/>
</dbReference>
<comment type="similarity">
    <text evidence="4 11">Belongs to the transaldolase family. Type 2 subfamily.</text>
</comment>
<accession>A0A0H4XFI6</accession>